<proteinExistence type="predicted"/>
<reference evidence="1" key="1">
    <citation type="journal article" date="2023" name="PLoS Negl. Trop. Dis.">
        <title>A genome sequence for Biomphalaria pfeifferi, the major vector snail for the human-infecting parasite Schistosoma mansoni.</title>
        <authorList>
            <person name="Bu L."/>
            <person name="Lu L."/>
            <person name="Laidemitt M.R."/>
            <person name="Zhang S.M."/>
            <person name="Mutuku M."/>
            <person name="Mkoji G."/>
            <person name="Steinauer M."/>
            <person name="Loker E.S."/>
        </authorList>
    </citation>
    <scope>NUCLEOTIDE SEQUENCE</scope>
    <source>
        <strain evidence="1">KasaAsao</strain>
    </source>
</reference>
<gene>
    <name evidence="1" type="ORF">Bpfe_006577</name>
</gene>
<evidence type="ECO:0000313" key="2">
    <source>
        <dbReference type="Proteomes" id="UP001233172"/>
    </source>
</evidence>
<reference evidence="1" key="2">
    <citation type="submission" date="2023-04" db="EMBL/GenBank/DDBJ databases">
        <authorList>
            <person name="Bu L."/>
            <person name="Lu L."/>
            <person name="Laidemitt M.R."/>
            <person name="Zhang S.M."/>
            <person name="Mutuku M."/>
            <person name="Mkoji G."/>
            <person name="Steinauer M."/>
            <person name="Loker E.S."/>
        </authorList>
    </citation>
    <scope>NUCLEOTIDE SEQUENCE</scope>
    <source>
        <strain evidence="1">KasaAsao</strain>
        <tissue evidence="1">Whole Snail</tissue>
    </source>
</reference>
<dbReference type="Proteomes" id="UP001233172">
    <property type="component" value="Unassembled WGS sequence"/>
</dbReference>
<dbReference type="EMBL" id="JASAOG010000019">
    <property type="protein sequence ID" value="KAK0063892.1"/>
    <property type="molecule type" value="Genomic_DNA"/>
</dbReference>
<dbReference type="AlphaFoldDB" id="A0AAD8C185"/>
<keyword evidence="2" id="KW-1185">Reference proteome</keyword>
<feature type="non-terminal residue" evidence="1">
    <location>
        <position position="1"/>
    </location>
</feature>
<protein>
    <submittedName>
        <fullName evidence="1">Uncharacterized protein</fullName>
    </submittedName>
</protein>
<comment type="caution">
    <text evidence="1">The sequence shown here is derived from an EMBL/GenBank/DDBJ whole genome shotgun (WGS) entry which is preliminary data.</text>
</comment>
<name>A0AAD8C185_BIOPF</name>
<sequence>ISLTLCASICTIECGSAIFSPRHKTCITFRDKFYYSAIAWTKDPDWLVLFRDEASKLDSVDKT</sequence>
<organism evidence="1 2">
    <name type="scientific">Biomphalaria pfeifferi</name>
    <name type="common">Bloodfluke planorb</name>
    <name type="synonym">Freshwater snail</name>
    <dbReference type="NCBI Taxonomy" id="112525"/>
    <lineage>
        <taxon>Eukaryota</taxon>
        <taxon>Metazoa</taxon>
        <taxon>Spiralia</taxon>
        <taxon>Lophotrochozoa</taxon>
        <taxon>Mollusca</taxon>
        <taxon>Gastropoda</taxon>
        <taxon>Heterobranchia</taxon>
        <taxon>Euthyneura</taxon>
        <taxon>Panpulmonata</taxon>
        <taxon>Hygrophila</taxon>
        <taxon>Lymnaeoidea</taxon>
        <taxon>Planorbidae</taxon>
        <taxon>Biomphalaria</taxon>
    </lineage>
</organism>
<accession>A0AAD8C185</accession>
<evidence type="ECO:0000313" key="1">
    <source>
        <dbReference type="EMBL" id="KAK0063892.1"/>
    </source>
</evidence>